<feature type="domain" description="Phage tail collar" evidence="2">
    <location>
        <begin position="142"/>
        <end position="205"/>
    </location>
</feature>
<keyword evidence="1" id="KW-0472">Membrane</keyword>
<proteinExistence type="predicted"/>
<keyword evidence="1" id="KW-0812">Transmembrane</keyword>
<dbReference type="Gene3D" id="3.90.1340.10">
    <property type="entry name" value="Phage tail collar domain"/>
    <property type="match status" value="1"/>
</dbReference>
<dbReference type="Proteomes" id="UP000005744">
    <property type="component" value="Unassembled WGS sequence"/>
</dbReference>
<dbReference type="RefSeq" id="WP_002690836.1">
    <property type="nucleotide sequence ID" value="NZ_JH600070.1"/>
</dbReference>
<dbReference type="HOGENOM" id="CLU_828117_0_0_6"/>
<keyword evidence="1" id="KW-1133">Transmembrane helix</keyword>
<accession>I3CIW5</accession>
<evidence type="ECO:0000313" key="3">
    <source>
        <dbReference type="EMBL" id="EIJ43558.1"/>
    </source>
</evidence>
<dbReference type="OrthoDB" id="9810174at2"/>
<dbReference type="eggNOG" id="COG4675">
    <property type="taxonomic scope" value="Bacteria"/>
</dbReference>
<evidence type="ECO:0000259" key="2">
    <source>
        <dbReference type="Pfam" id="PF07484"/>
    </source>
</evidence>
<keyword evidence="4" id="KW-1185">Reference proteome</keyword>
<reference evidence="3 4" key="1">
    <citation type="submission" date="2011-11" db="EMBL/GenBank/DDBJ databases">
        <title>Improved High-Quality Draft sequence of Beggiatoa alba B18lD.</title>
        <authorList>
            <consortium name="US DOE Joint Genome Institute"/>
            <person name="Lucas S."/>
            <person name="Han J."/>
            <person name="Lapidus A."/>
            <person name="Cheng J.-F."/>
            <person name="Goodwin L."/>
            <person name="Pitluck S."/>
            <person name="Peters L."/>
            <person name="Mikhailova N."/>
            <person name="Held B."/>
            <person name="Detter J.C."/>
            <person name="Han C."/>
            <person name="Tapia R."/>
            <person name="Land M."/>
            <person name="Hauser L."/>
            <person name="Kyrpides N."/>
            <person name="Ivanova N."/>
            <person name="Pagani I."/>
            <person name="Samuel K."/>
            <person name="Teske A."/>
            <person name="Mueller J."/>
            <person name="Woyke T."/>
        </authorList>
    </citation>
    <scope>NUCLEOTIDE SEQUENCE [LARGE SCALE GENOMIC DNA]</scope>
    <source>
        <strain evidence="3 4">B18LD</strain>
    </source>
</reference>
<dbReference type="InterPro" id="IPR037053">
    <property type="entry name" value="Phage_tail_collar_dom_sf"/>
</dbReference>
<dbReference type="Pfam" id="PF07484">
    <property type="entry name" value="Collar"/>
    <property type="match status" value="1"/>
</dbReference>
<evidence type="ECO:0000313" key="4">
    <source>
        <dbReference type="Proteomes" id="UP000005744"/>
    </source>
</evidence>
<name>I3CIW5_9GAMM</name>
<evidence type="ECO:0000256" key="1">
    <source>
        <dbReference type="SAM" id="Phobius"/>
    </source>
</evidence>
<gene>
    <name evidence="3" type="ORF">BegalDRAFT_2717</name>
</gene>
<sequence length="335" mass="37795">MAWKQIAIAVSLSIILTLMSSYLLFNNRLNELSAQVQALETREFKQLDQQYARTQYVDKLNEALHTALSAAINTSTEQNLYLTAQVNNAYRLADTLLDKVNKQADQHTAVLEQIATLKQTINKLIELVDNLKKNTAHSVPAGTIMSYAGNINAEQQQTLQQLGWLLCDGRELPRQQYPQLFAAISTLYGAPTEQTFLLPDFRGVFLRGLDLDRQLDAQRTLGTMQLDDNKAHQHTGTTTTSGIHQHRGSTDIGGEHHHKLEASGFWYTTKSWLERRAITNEVDDGETYNTTLDGEHKHNFVTPIGGDHQHQLLTDNTGGTETRPKNYAIIYFIKY</sequence>
<protein>
    <submittedName>
        <fullName evidence="3">Phage tail collar family protein</fullName>
    </submittedName>
</protein>
<dbReference type="AlphaFoldDB" id="I3CIW5"/>
<organism evidence="3 4">
    <name type="scientific">Beggiatoa alba B18LD</name>
    <dbReference type="NCBI Taxonomy" id="395493"/>
    <lineage>
        <taxon>Bacteria</taxon>
        <taxon>Pseudomonadati</taxon>
        <taxon>Pseudomonadota</taxon>
        <taxon>Gammaproteobacteria</taxon>
        <taxon>Thiotrichales</taxon>
        <taxon>Thiotrichaceae</taxon>
        <taxon>Beggiatoa</taxon>
    </lineage>
</organism>
<dbReference type="SUPFAM" id="SSF88874">
    <property type="entry name" value="Receptor-binding domain of short tail fibre protein gp12"/>
    <property type="match status" value="1"/>
</dbReference>
<feature type="transmembrane region" description="Helical" evidence="1">
    <location>
        <begin position="6"/>
        <end position="25"/>
    </location>
</feature>
<dbReference type="STRING" id="395493.BegalDRAFT_2717"/>
<dbReference type="InterPro" id="IPR011083">
    <property type="entry name" value="Phage_tail_collar_dom"/>
</dbReference>
<dbReference type="EMBL" id="JH600070">
    <property type="protein sequence ID" value="EIJ43558.1"/>
    <property type="molecule type" value="Genomic_DNA"/>
</dbReference>